<accession>A0A090S711</accession>
<dbReference type="STRING" id="990268.JCM19235_3009"/>
<sequence length="68" mass="7331">MAIAPNQEHAVMFARRPGSYAMVFNYVSGDIETLIPAIANAISMGMVCTRTTVVGFTPLKGSVRQVLE</sequence>
<evidence type="ECO:0000313" key="2">
    <source>
        <dbReference type="Proteomes" id="UP000029228"/>
    </source>
</evidence>
<dbReference type="AlphaFoldDB" id="A0A090S711"/>
<name>A0A090S711_9VIBR</name>
<evidence type="ECO:0000313" key="1">
    <source>
        <dbReference type="EMBL" id="GAL22314.1"/>
    </source>
</evidence>
<proteinExistence type="predicted"/>
<gene>
    <name evidence="1" type="ORF">JCM19235_3009</name>
</gene>
<organism evidence="1 2">
    <name type="scientific">Vibrio maritimus</name>
    <dbReference type="NCBI Taxonomy" id="990268"/>
    <lineage>
        <taxon>Bacteria</taxon>
        <taxon>Pseudomonadati</taxon>
        <taxon>Pseudomonadota</taxon>
        <taxon>Gammaproteobacteria</taxon>
        <taxon>Vibrionales</taxon>
        <taxon>Vibrionaceae</taxon>
        <taxon>Vibrio</taxon>
    </lineage>
</organism>
<protein>
    <submittedName>
        <fullName evidence="1">Uncharacterized protein</fullName>
    </submittedName>
</protein>
<dbReference type="Proteomes" id="UP000029228">
    <property type="component" value="Unassembled WGS sequence"/>
</dbReference>
<reference evidence="1 2" key="1">
    <citation type="submission" date="2014-09" db="EMBL/GenBank/DDBJ databases">
        <title>Vibrio maritimus JCM 19235. (C45) whole genome shotgun sequence.</title>
        <authorList>
            <person name="Sawabe T."/>
            <person name="Meirelles P."/>
            <person name="Nakanishi M."/>
            <person name="Sayaka M."/>
            <person name="Hattori M."/>
            <person name="Ohkuma M."/>
        </authorList>
    </citation>
    <scope>NUCLEOTIDE SEQUENCE [LARGE SCALE GENOMIC DNA]</scope>
    <source>
        <strain evidence="2">JCM19235</strain>
    </source>
</reference>
<keyword evidence="2" id="KW-1185">Reference proteome</keyword>
<comment type="caution">
    <text evidence="1">The sequence shown here is derived from an EMBL/GenBank/DDBJ whole genome shotgun (WGS) entry which is preliminary data.</text>
</comment>
<dbReference type="EMBL" id="BBMR01000012">
    <property type="protein sequence ID" value="GAL22314.1"/>
    <property type="molecule type" value="Genomic_DNA"/>
</dbReference>